<organism evidence="1 2">
    <name type="scientific">Reichenbachiella agarivorans</name>
    <dbReference type="NCBI Taxonomy" id="2979464"/>
    <lineage>
        <taxon>Bacteria</taxon>
        <taxon>Pseudomonadati</taxon>
        <taxon>Bacteroidota</taxon>
        <taxon>Cytophagia</taxon>
        <taxon>Cytophagales</taxon>
        <taxon>Reichenbachiellaceae</taxon>
        <taxon>Reichenbachiella</taxon>
    </lineage>
</organism>
<dbReference type="EMBL" id="CP106679">
    <property type="protein sequence ID" value="UXP31565.1"/>
    <property type="molecule type" value="Genomic_DNA"/>
</dbReference>
<dbReference type="InterPro" id="IPR036890">
    <property type="entry name" value="HATPase_C_sf"/>
</dbReference>
<keyword evidence="2" id="KW-1185">Reference proteome</keyword>
<name>A0ABY6CM22_9BACT</name>
<dbReference type="Proteomes" id="UP001065174">
    <property type="component" value="Chromosome"/>
</dbReference>
<dbReference type="SUPFAM" id="SSF55874">
    <property type="entry name" value="ATPase domain of HSP90 chaperone/DNA topoisomerase II/histidine kinase"/>
    <property type="match status" value="1"/>
</dbReference>
<evidence type="ECO:0008006" key="3">
    <source>
        <dbReference type="Google" id="ProtNLM"/>
    </source>
</evidence>
<proteinExistence type="predicted"/>
<evidence type="ECO:0000313" key="2">
    <source>
        <dbReference type="Proteomes" id="UP001065174"/>
    </source>
</evidence>
<sequence>MTIQIKDYGVGFDLTTQSESSKSLGMKTLKERTQILDGKMIIDSVKNQVTSIFLEIPKAAK</sequence>
<dbReference type="RefSeq" id="WP_262309004.1">
    <property type="nucleotide sequence ID" value="NZ_CP106679.1"/>
</dbReference>
<gene>
    <name evidence="1" type="ORF">N6H18_14530</name>
</gene>
<dbReference type="Gene3D" id="3.30.565.10">
    <property type="entry name" value="Histidine kinase-like ATPase, C-terminal domain"/>
    <property type="match status" value="1"/>
</dbReference>
<evidence type="ECO:0000313" key="1">
    <source>
        <dbReference type="EMBL" id="UXP31565.1"/>
    </source>
</evidence>
<accession>A0ABY6CM22</accession>
<protein>
    <recommendedName>
        <fullName evidence="3">Histidine kinase-, DNA gyrase B-, and HSP90-like ATPase</fullName>
    </recommendedName>
</protein>
<reference evidence="1" key="1">
    <citation type="submission" date="2022-09" db="EMBL/GenBank/DDBJ databases">
        <title>Comparative genomics and taxonomic characterization of three novel marine species of genus Reichenbachiella exhibiting antioxidant and polysaccharide degradation activities.</title>
        <authorList>
            <person name="Muhammad N."/>
            <person name="Lee Y.-J."/>
            <person name="Ko J."/>
            <person name="Kim S.-G."/>
        </authorList>
    </citation>
    <scope>NUCLEOTIDE SEQUENCE</scope>
    <source>
        <strain evidence="1">BKB1-1</strain>
    </source>
</reference>